<evidence type="ECO:0000313" key="2">
    <source>
        <dbReference type="EMBL" id="PIA45913.1"/>
    </source>
</evidence>
<dbReference type="InParanoid" id="A0A2G5DQX8"/>
<reference evidence="2 3" key="1">
    <citation type="submission" date="2017-09" db="EMBL/GenBank/DDBJ databases">
        <title>WGS assembly of Aquilegia coerulea Goldsmith.</title>
        <authorList>
            <person name="Hodges S."/>
            <person name="Kramer E."/>
            <person name="Nordborg M."/>
            <person name="Tomkins J."/>
            <person name="Borevitz J."/>
            <person name="Derieg N."/>
            <person name="Yan J."/>
            <person name="Mihaltcheva S."/>
            <person name="Hayes R.D."/>
            <person name="Rokhsar D."/>
        </authorList>
    </citation>
    <scope>NUCLEOTIDE SEQUENCE [LARGE SCALE GENOMIC DNA]</scope>
    <source>
        <strain evidence="3">cv. Goldsmith</strain>
    </source>
</reference>
<dbReference type="Proteomes" id="UP000230069">
    <property type="component" value="Unassembled WGS sequence"/>
</dbReference>
<dbReference type="EMBL" id="KZ305033">
    <property type="protein sequence ID" value="PIA45913.1"/>
    <property type="molecule type" value="Genomic_DNA"/>
</dbReference>
<name>A0A2G5DQX8_AQUCA</name>
<dbReference type="OrthoDB" id="7459479at2759"/>
<evidence type="ECO:0000256" key="1">
    <source>
        <dbReference type="SAM" id="MobiDB-lite"/>
    </source>
</evidence>
<dbReference type="InterPro" id="IPR055307">
    <property type="entry name" value="NDC80_plants"/>
</dbReference>
<dbReference type="STRING" id="218851.A0A2G5DQX8"/>
<sequence>MWTGSKGRFRHWREYILEAEAARNECEVKTWGLDATLRQIFKELETPSVECNQAIRRLKRGDYMQYKLNGKGSTPAATNQQSQDNNSRVEEKTNCLTEVQSQDKSRLSLMKKELKSYISMCYTEANQITEVLNERHISWALWKEKQKFF</sequence>
<evidence type="ECO:0000313" key="3">
    <source>
        <dbReference type="Proteomes" id="UP000230069"/>
    </source>
</evidence>
<feature type="region of interest" description="Disordered" evidence="1">
    <location>
        <begin position="68"/>
        <end position="95"/>
    </location>
</feature>
<dbReference type="PANTHER" id="PTHR46681">
    <property type="entry name" value="KINETOCHORE PROTEIN NDC80 HOMOLOG"/>
    <property type="match status" value="1"/>
</dbReference>
<gene>
    <name evidence="2" type="ORF">AQUCO_01600276v1</name>
</gene>
<keyword evidence="3" id="KW-1185">Reference proteome</keyword>
<proteinExistence type="predicted"/>
<accession>A0A2G5DQX8</accession>
<dbReference type="AlphaFoldDB" id="A0A2G5DQX8"/>
<protein>
    <submittedName>
        <fullName evidence="2">Uncharacterized protein</fullName>
    </submittedName>
</protein>
<feature type="compositionally biased region" description="Polar residues" evidence="1">
    <location>
        <begin position="71"/>
        <end position="86"/>
    </location>
</feature>
<dbReference type="PANTHER" id="PTHR46681:SF1">
    <property type="entry name" value="KINETOCHORE PROTEIN NDC80 HOMOLOG"/>
    <property type="match status" value="1"/>
</dbReference>
<organism evidence="2 3">
    <name type="scientific">Aquilegia coerulea</name>
    <name type="common">Rocky mountain columbine</name>
    <dbReference type="NCBI Taxonomy" id="218851"/>
    <lineage>
        <taxon>Eukaryota</taxon>
        <taxon>Viridiplantae</taxon>
        <taxon>Streptophyta</taxon>
        <taxon>Embryophyta</taxon>
        <taxon>Tracheophyta</taxon>
        <taxon>Spermatophyta</taxon>
        <taxon>Magnoliopsida</taxon>
        <taxon>Ranunculales</taxon>
        <taxon>Ranunculaceae</taxon>
        <taxon>Thalictroideae</taxon>
        <taxon>Aquilegia</taxon>
    </lineage>
</organism>